<evidence type="ECO:0000259" key="2">
    <source>
        <dbReference type="PROSITE" id="PS50405"/>
    </source>
</evidence>
<dbReference type="Gene3D" id="3.40.30.10">
    <property type="entry name" value="Glutaredoxin"/>
    <property type="match status" value="1"/>
</dbReference>
<dbReference type="InterPro" id="IPR050983">
    <property type="entry name" value="GST_Omega/HSP26"/>
</dbReference>
<dbReference type="PANTHER" id="PTHR43968">
    <property type="match status" value="1"/>
</dbReference>
<dbReference type="KEGG" id="cbak:DA792_16245"/>
<feature type="domain" description="GST C-terminal" evidence="2">
    <location>
        <begin position="66"/>
        <end position="200"/>
    </location>
</feature>
<gene>
    <name evidence="3" type="ORF">DA792_16245</name>
</gene>
<dbReference type="CDD" id="cd03196">
    <property type="entry name" value="GST_C_5"/>
    <property type="match status" value="1"/>
</dbReference>
<proteinExistence type="predicted"/>
<dbReference type="Gene3D" id="1.20.1050.10">
    <property type="match status" value="1"/>
</dbReference>
<dbReference type="GO" id="GO:0016740">
    <property type="term" value="F:transferase activity"/>
    <property type="evidence" value="ECO:0007669"/>
    <property type="project" value="UniProtKB-KW"/>
</dbReference>
<dbReference type="RefSeq" id="WP_107721118.1">
    <property type="nucleotide sequence ID" value="NZ_CP028475.1"/>
</dbReference>
<evidence type="ECO:0000313" key="3">
    <source>
        <dbReference type="EMBL" id="AVW92448.1"/>
    </source>
</evidence>
<dbReference type="SUPFAM" id="SSF52833">
    <property type="entry name" value="Thioredoxin-like"/>
    <property type="match status" value="1"/>
</dbReference>
<dbReference type="Pfam" id="PF13417">
    <property type="entry name" value="GST_N_3"/>
    <property type="match status" value="1"/>
</dbReference>
<protein>
    <submittedName>
        <fullName evidence="3">Glutathione S-transferase</fullName>
    </submittedName>
</protein>
<dbReference type="AlphaFoldDB" id="A0A2R4M5P9"/>
<evidence type="ECO:0000259" key="1">
    <source>
        <dbReference type="PROSITE" id="PS50404"/>
    </source>
</evidence>
<dbReference type="Proteomes" id="UP000241447">
    <property type="component" value="Chromosome"/>
</dbReference>
<dbReference type="GO" id="GO:0005737">
    <property type="term" value="C:cytoplasm"/>
    <property type="evidence" value="ECO:0007669"/>
    <property type="project" value="TreeGrafter"/>
</dbReference>
<dbReference type="Pfam" id="PF13410">
    <property type="entry name" value="GST_C_2"/>
    <property type="match status" value="1"/>
</dbReference>
<dbReference type="InterPro" id="IPR010987">
    <property type="entry name" value="Glutathione-S-Trfase_C-like"/>
</dbReference>
<dbReference type="SFLD" id="SFLDG00358">
    <property type="entry name" value="Main_(cytGST)"/>
    <property type="match status" value="1"/>
</dbReference>
<dbReference type="PANTHER" id="PTHR43968:SF6">
    <property type="entry name" value="GLUTATHIONE S-TRANSFERASE OMEGA"/>
    <property type="match status" value="1"/>
</dbReference>
<dbReference type="EMBL" id="CP028475">
    <property type="protein sequence ID" value="AVW92448.1"/>
    <property type="molecule type" value="Genomic_DNA"/>
</dbReference>
<name>A0A2R4M5P9_9RHOB</name>
<dbReference type="PROSITE" id="PS50405">
    <property type="entry name" value="GST_CTER"/>
    <property type="match status" value="1"/>
</dbReference>
<dbReference type="SUPFAM" id="SSF47616">
    <property type="entry name" value="GST C-terminal domain-like"/>
    <property type="match status" value="1"/>
</dbReference>
<dbReference type="OrthoDB" id="9813092at2"/>
<dbReference type="InterPro" id="IPR036249">
    <property type="entry name" value="Thioredoxin-like_sf"/>
</dbReference>
<dbReference type="InterPro" id="IPR004045">
    <property type="entry name" value="Glutathione_S-Trfase_N"/>
</dbReference>
<keyword evidence="3" id="KW-0808">Transferase</keyword>
<dbReference type="InterPro" id="IPR036282">
    <property type="entry name" value="Glutathione-S-Trfase_C_sf"/>
</dbReference>
<accession>A0A2R4M5P9</accession>
<dbReference type="InterPro" id="IPR040079">
    <property type="entry name" value="Glutathione_S-Trfase"/>
</dbReference>
<reference evidence="3 4" key="1">
    <citation type="submission" date="2018-03" db="EMBL/GenBank/DDBJ databases">
        <title>The Complete Genome of Celeribacter baekdonensis strain LH4, a Thiosulfate-Oxidizing Alphaproteobacterium Isolated from Gulf of Mexico Continental Slope Sediments.</title>
        <authorList>
            <person name="Flood B.E."/>
            <person name="Bailey J.V."/>
            <person name="Leprich D."/>
        </authorList>
    </citation>
    <scope>NUCLEOTIDE SEQUENCE [LARGE SCALE GENOMIC DNA]</scope>
    <source>
        <strain evidence="3 4">LH4</strain>
    </source>
</reference>
<feature type="domain" description="GST N-terminal" evidence="1">
    <location>
        <begin position="1"/>
        <end position="79"/>
    </location>
</feature>
<evidence type="ECO:0000313" key="4">
    <source>
        <dbReference type="Proteomes" id="UP000241447"/>
    </source>
</evidence>
<dbReference type="PROSITE" id="PS50404">
    <property type="entry name" value="GST_NTER"/>
    <property type="match status" value="1"/>
</dbReference>
<organism evidence="3 4">
    <name type="scientific">Celeribacter baekdonensis</name>
    <dbReference type="NCBI Taxonomy" id="875171"/>
    <lineage>
        <taxon>Bacteria</taxon>
        <taxon>Pseudomonadati</taxon>
        <taxon>Pseudomonadota</taxon>
        <taxon>Alphaproteobacteria</taxon>
        <taxon>Rhodobacterales</taxon>
        <taxon>Roseobacteraceae</taxon>
        <taxon>Celeribacter</taxon>
    </lineage>
</organism>
<dbReference type="PROSITE" id="PS51354">
    <property type="entry name" value="GLUTAREDOXIN_2"/>
    <property type="match status" value="1"/>
</dbReference>
<sequence length="208" mass="23660">MRPILYSFRRCPYAMRARLAILSAGIEVELREILLRDKPQEMLAASPKGTVPVLIVGDQVIDESRDIMDWALAQNDPEGLLDMPPQAQDWIAAVEGPFKSALDRYKYATRYAGADPMAERDTAAQILQRIEAQLQNTPWLYGDQPSFADLATITFVRQYANVDRAWFDVQDWPGVRGWLERFLSSDRFAAIMVKSPKWETLAIPVVFP</sequence>
<dbReference type="SFLD" id="SFLDS00019">
    <property type="entry name" value="Glutathione_Transferase_(cytos"/>
    <property type="match status" value="1"/>
</dbReference>